<evidence type="ECO:0000256" key="3">
    <source>
        <dbReference type="ARBA" id="ARBA00023015"/>
    </source>
</evidence>
<keyword evidence="5" id="KW-0804">Transcription</keyword>
<dbReference type="PROSITE" id="PS00463">
    <property type="entry name" value="ZN2_CY6_FUNGAL_1"/>
    <property type="match status" value="1"/>
</dbReference>
<evidence type="ECO:0000256" key="4">
    <source>
        <dbReference type="ARBA" id="ARBA00023125"/>
    </source>
</evidence>
<dbReference type="GO" id="GO:0000981">
    <property type="term" value="F:DNA-binding transcription factor activity, RNA polymerase II-specific"/>
    <property type="evidence" value="ECO:0007669"/>
    <property type="project" value="InterPro"/>
</dbReference>
<dbReference type="CDD" id="cd00067">
    <property type="entry name" value="GAL4"/>
    <property type="match status" value="1"/>
</dbReference>
<dbReference type="InterPro" id="IPR001138">
    <property type="entry name" value="Zn2Cys6_DnaBD"/>
</dbReference>
<dbReference type="SUPFAM" id="SSF57701">
    <property type="entry name" value="Zn2/Cys6 DNA-binding domain"/>
    <property type="match status" value="1"/>
</dbReference>
<dbReference type="EMBL" id="JAJTJA010000009">
    <property type="protein sequence ID" value="KAH8693711.1"/>
    <property type="molecule type" value="Genomic_DNA"/>
</dbReference>
<evidence type="ECO:0000256" key="1">
    <source>
        <dbReference type="ARBA" id="ARBA00004123"/>
    </source>
</evidence>
<dbReference type="GO" id="GO:0008270">
    <property type="term" value="F:zinc ion binding"/>
    <property type="evidence" value="ECO:0007669"/>
    <property type="project" value="InterPro"/>
</dbReference>
<dbReference type="CDD" id="cd12148">
    <property type="entry name" value="fungal_TF_MHR"/>
    <property type="match status" value="1"/>
</dbReference>
<dbReference type="RefSeq" id="XP_046069381.1">
    <property type="nucleotide sequence ID" value="XM_046209916.1"/>
</dbReference>
<dbReference type="GO" id="GO:0003677">
    <property type="term" value="F:DNA binding"/>
    <property type="evidence" value="ECO:0007669"/>
    <property type="project" value="UniProtKB-KW"/>
</dbReference>
<dbReference type="Pfam" id="PF00172">
    <property type="entry name" value="Zn_clus"/>
    <property type="match status" value="1"/>
</dbReference>
<protein>
    <recommendedName>
        <fullName evidence="8">Zn(2)-C6 fungal-type domain-containing protein</fullName>
    </recommendedName>
</protein>
<evidence type="ECO:0000313" key="9">
    <source>
        <dbReference type="EMBL" id="KAH8693711.1"/>
    </source>
</evidence>
<comment type="caution">
    <text evidence="9">The sequence shown here is derived from an EMBL/GenBank/DDBJ whole genome shotgun (WGS) entry which is preliminary data.</text>
</comment>
<dbReference type="Gene3D" id="4.10.240.10">
    <property type="entry name" value="Zn(2)-C6 fungal-type DNA-binding domain"/>
    <property type="match status" value="1"/>
</dbReference>
<feature type="region of interest" description="Disordered" evidence="7">
    <location>
        <begin position="577"/>
        <end position="596"/>
    </location>
</feature>
<dbReference type="GO" id="GO:0005634">
    <property type="term" value="C:nucleus"/>
    <property type="evidence" value="ECO:0007669"/>
    <property type="project" value="UniProtKB-SubCell"/>
</dbReference>
<organism evidence="9 10">
    <name type="scientific">Talaromyces proteolyticus</name>
    <dbReference type="NCBI Taxonomy" id="1131652"/>
    <lineage>
        <taxon>Eukaryota</taxon>
        <taxon>Fungi</taxon>
        <taxon>Dikarya</taxon>
        <taxon>Ascomycota</taxon>
        <taxon>Pezizomycotina</taxon>
        <taxon>Eurotiomycetes</taxon>
        <taxon>Eurotiomycetidae</taxon>
        <taxon>Eurotiales</taxon>
        <taxon>Trichocomaceae</taxon>
        <taxon>Talaromyces</taxon>
        <taxon>Talaromyces sect. Bacilispori</taxon>
    </lineage>
</organism>
<dbReference type="PANTHER" id="PTHR47338">
    <property type="entry name" value="ZN(II)2CYS6 TRANSCRIPTION FACTOR (EUROFUNG)-RELATED"/>
    <property type="match status" value="1"/>
</dbReference>
<evidence type="ECO:0000259" key="8">
    <source>
        <dbReference type="PROSITE" id="PS50048"/>
    </source>
</evidence>
<dbReference type="PROSITE" id="PS50048">
    <property type="entry name" value="ZN2_CY6_FUNGAL_2"/>
    <property type="match status" value="1"/>
</dbReference>
<evidence type="ECO:0000256" key="5">
    <source>
        <dbReference type="ARBA" id="ARBA00023163"/>
    </source>
</evidence>
<reference evidence="9" key="1">
    <citation type="submission" date="2021-12" db="EMBL/GenBank/DDBJ databases">
        <title>Convergent genome expansion in fungi linked to evolution of root-endophyte symbiosis.</title>
        <authorList>
            <consortium name="DOE Joint Genome Institute"/>
            <person name="Ke Y.-H."/>
            <person name="Bonito G."/>
            <person name="Liao H.-L."/>
            <person name="Looney B."/>
            <person name="Rojas-Flechas A."/>
            <person name="Nash J."/>
            <person name="Hameed K."/>
            <person name="Schadt C."/>
            <person name="Martin F."/>
            <person name="Crous P.W."/>
            <person name="Miettinen O."/>
            <person name="Magnuson J.K."/>
            <person name="Labbe J."/>
            <person name="Jacobson D."/>
            <person name="Doktycz M.J."/>
            <person name="Veneault-Fourrey C."/>
            <person name="Kuo A."/>
            <person name="Mondo S."/>
            <person name="Calhoun S."/>
            <person name="Riley R."/>
            <person name="Ohm R."/>
            <person name="LaButti K."/>
            <person name="Andreopoulos B."/>
            <person name="Pangilinan J."/>
            <person name="Nolan M."/>
            <person name="Tritt A."/>
            <person name="Clum A."/>
            <person name="Lipzen A."/>
            <person name="Daum C."/>
            <person name="Barry K."/>
            <person name="Grigoriev I.V."/>
            <person name="Vilgalys R."/>
        </authorList>
    </citation>
    <scope>NUCLEOTIDE SEQUENCE</scope>
    <source>
        <strain evidence="9">PMI_201</strain>
    </source>
</reference>
<keyword evidence="2" id="KW-0479">Metal-binding</keyword>
<dbReference type="SMART" id="SM00066">
    <property type="entry name" value="GAL4"/>
    <property type="match status" value="1"/>
</dbReference>
<evidence type="ECO:0000313" key="10">
    <source>
        <dbReference type="Proteomes" id="UP001201262"/>
    </source>
</evidence>
<dbReference type="Proteomes" id="UP001201262">
    <property type="component" value="Unassembled WGS sequence"/>
</dbReference>
<evidence type="ECO:0000256" key="6">
    <source>
        <dbReference type="ARBA" id="ARBA00023242"/>
    </source>
</evidence>
<proteinExistence type="predicted"/>
<keyword evidence="6" id="KW-0539">Nucleus</keyword>
<dbReference type="PANTHER" id="PTHR47338:SF5">
    <property type="entry name" value="ZN(II)2CYS6 TRANSCRIPTION FACTOR (EUROFUNG)"/>
    <property type="match status" value="1"/>
</dbReference>
<dbReference type="InterPro" id="IPR036864">
    <property type="entry name" value="Zn2-C6_fun-type_DNA-bd_sf"/>
</dbReference>
<accession>A0AAD4KL79</accession>
<dbReference type="GeneID" id="70240203"/>
<dbReference type="AlphaFoldDB" id="A0AAD4KL79"/>
<name>A0AAD4KL79_9EURO</name>
<evidence type="ECO:0000256" key="7">
    <source>
        <dbReference type="SAM" id="MobiDB-lite"/>
    </source>
</evidence>
<keyword evidence="3" id="KW-0805">Transcription regulation</keyword>
<dbReference type="InterPro" id="IPR050815">
    <property type="entry name" value="TF_fung"/>
</dbReference>
<gene>
    <name evidence="9" type="ORF">BGW36DRAFT_209571</name>
</gene>
<keyword evidence="4" id="KW-0238">DNA-binding</keyword>
<comment type="subcellular location">
    <subcellularLocation>
        <location evidence="1">Nucleus</location>
    </subcellularLocation>
</comment>
<keyword evidence="10" id="KW-1185">Reference proteome</keyword>
<feature type="domain" description="Zn(2)-C6 fungal-type" evidence="8">
    <location>
        <begin position="14"/>
        <end position="45"/>
    </location>
</feature>
<sequence>MADSQFLAPKPTKACVNCRRQKMKCQVDDAPPCRRCKSLKTECIFRPRANAAALHKLSETPLANATVAFSGFNFASAPSTNQASILSRLDTIEAILGIKKLSDDLLKFDVEEDLDIEPDEPDGDFPLSGVWKALTRLREIARPSQDSTIWSKKVVKQLWHSFHTHLPLLHFLADRKTFSSPTPLLLASILYISSLHHNSAEYANFSPGYFAATCSAIANLVMPSSSSFGLSNPNHPGSKVEEVVFNDILGLIMASLSSEAFIDSTGTWISIGYRLLLDHCPHREQGPQDWKGLFSGLQVIDVEHASIHLCYPLLPKQPPQLQLQNLDRSQDNAYRGLSQMMHSGISHFVGRGLPSIWSFVSGKGTVKLVSAETTFTDQDFQVIRRWAKELDEWLVRYNGASQPSEGDRHGILILLQYHLHKLFVLSIYHPARGYDLGAHNFTSMEKHELLISARSILRLRDNDTGIWSNWDLVMVTLAAMLVLRGIEDKMANQDDLNLVQSHLKSLQDCLTPTPSIQHLLAERLENALQNMQSPVSASSDLIMSNANVNFSWTLFDQNTLSLANPTWLMQDPLSMTPKHAVQPSPTEPRNGIPDQFHSDLVPGDAQAFQSRQWMQEQVSGMWPSTFHRLFGHDEAIQSENGALGS</sequence>
<evidence type="ECO:0000256" key="2">
    <source>
        <dbReference type="ARBA" id="ARBA00022723"/>
    </source>
</evidence>